<dbReference type="PANTHER" id="PTHR34187">
    <property type="entry name" value="FGR18P"/>
    <property type="match status" value="1"/>
</dbReference>
<keyword evidence="2" id="KW-1003">Cell membrane</keyword>
<dbReference type="OrthoDB" id="582337at2"/>
<keyword evidence="4 6" id="KW-1133">Transmembrane helix</keyword>
<proteinExistence type="predicted"/>
<name>A0A5B8CU27_9PROT</name>
<evidence type="ECO:0000256" key="3">
    <source>
        <dbReference type="ARBA" id="ARBA00022692"/>
    </source>
</evidence>
<dbReference type="Proteomes" id="UP000311008">
    <property type="component" value="Chromosome"/>
</dbReference>
<keyword evidence="5 6" id="KW-0472">Membrane</keyword>
<dbReference type="RefSeq" id="WP_140004122.1">
    <property type="nucleotide sequence ID" value="NZ_CP040946.1"/>
</dbReference>
<evidence type="ECO:0000256" key="2">
    <source>
        <dbReference type="ARBA" id="ARBA00022475"/>
    </source>
</evidence>
<feature type="transmembrane region" description="Helical" evidence="6">
    <location>
        <begin position="98"/>
        <end position="121"/>
    </location>
</feature>
<dbReference type="Pfam" id="PF02656">
    <property type="entry name" value="DUF202"/>
    <property type="match status" value="1"/>
</dbReference>
<evidence type="ECO:0000256" key="6">
    <source>
        <dbReference type="SAM" id="Phobius"/>
    </source>
</evidence>
<sequence>MSYLDDPRVYFAAERTLLAWQRSAIALMGLGFVIERFGLFMQLVAQDHPMTAAQTTLSLYIGVGFILIGACTAVLSAVQFKQFCQTLSAAETPNSHVLWLPPAINLLLAAAAVGLSLWLIVAR</sequence>
<accession>A0A5B8CU27</accession>
<keyword evidence="3 6" id="KW-0812">Transmembrane</keyword>
<evidence type="ECO:0000313" key="8">
    <source>
        <dbReference type="EMBL" id="QDC44792.1"/>
    </source>
</evidence>
<comment type="subcellular location">
    <subcellularLocation>
        <location evidence="1">Cell membrane</location>
        <topology evidence="1">Multi-pass membrane protein</topology>
    </subcellularLocation>
</comment>
<dbReference type="InterPro" id="IPR052053">
    <property type="entry name" value="IM_YidH-like"/>
</dbReference>
<dbReference type="AlphaFoldDB" id="A0A5B8CU27"/>
<gene>
    <name evidence="8" type="ORF">FIU01_09850</name>
</gene>
<dbReference type="EMBL" id="CP040946">
    <property type="protein sequence ID" value="QDC44792.1"/>
    <property type="molecule type" value="Genomic_DNA"/>
</dbReference>
<dbReference type="PANTHER" id="PTHR34187:SF2">
    <property type="entry name" value="DUF202 DOMAIN-CONTAINING PROTEIN"/>
    <property type="match status" value="1"/>
</dbReference>
<evidence type="ECO:0000313" key="9">
    <source>
        <dbReference type="Proteomes" id="UP000311008"/>
    </source>
</evidence>
<evidence type="ECO:0000259" key="7">
    <source>
        <dbReference type="Pfam" id="PF02656"/>
    </source>
</evidence>
<feature type="transmembrane region" description="Helical" evidence="6">
    <location>
        <begin position="24"/>
        <end position="45"/>
    </location>
</feature>
<evidence type="ECO:0000256" key="1">
    <source>
        <dbReference type="ARBA" id="ARBA00004651"/>
    </source>
</evidence>
<dbReference type="InterPro" id="IPR003807">
    <property type="entry name" value="DUF202"/>
</dbReference>
<reference evidence="9" key="1">
    <citation type="journal article" date="2019" name="ISME J.">
        <title>Evolution in action: habitat transition from sediment to the pelagial leads to genome streamlining in Methylophilaceae.</title>
        <authorList>
            <person name="Salcher M."/>
            <person name="Schaefle D."/>
            <person name="Kaspar M."/>
            <person name="Neuenschwander S.M."/>
            <person name="Ghai R."/>
        </authorList>
    </citation>
    <scope>NUCLEOTIDE SEQUENCE [LARGE SCALE GENOMIC DNA]</scope>
    <source>
        <strain evidence="9">MMS-M-51</strain>
    </source>
</reference>
<feature type="transmembrane region" description="Helical" evidence="6">
    <location>
        <begin position="57"/>
        <end position="78"/>
    </location>
</feature>
<dbReference type="GO" id="GO:0005886">
    <property type="term" value="C:plasma membrane"/>
    <property type="evidence" value="ECO:0007669"/>
    <property type="project" value="UniProtKB-SubCell"/>
</dbReference>
<dbReference type="KEGG" id="mmec:FIU01_09850"/>
<keyword evidence="9" id="KW-1185">Reference proteome</keyword>
<evidence type="ECO:0000256" key="4">
    <source>
        <dbReference type="ARBA" id="ARBA00022989"/>
    </source>
</evidence>
<organism evidence="8 9">
    <name type="scientific">Methylophilus medardicus</name>
    <dbReference type="NCBI Taxonomy" id="2588534"/>
    <lineage>
        <taxon>Bacteria</taxon>
        <taxon>Pseudomonadati</taxon>
        <taxon>Pseudomonadota</taxon>
        <taxon>Betaproteobacteria</taxon>
        <taxon>Nitrosomonadales</taxon>
        <taxon>Methylophilaceae</taxon>
        <taxon>Methylophilus</taxon>
    </lineage>
</organism>
<feature type="domain" description="DUF202" evidence="7">
    <location>
        <begin position="8"/>
        <end position="82"/>
    </location>
</feature>
<evidence type="ECO:0000256" key="5">
    <source>
        <dbReference type="ARBA" id="ARBA00023136"/>
    </source>
</evidence>
<protein>
    <submittedName>
        <fullName evidence="8">DUF202 domain-containing protein</fullName>
    </submittedName>
</protein>